<name>A0A9X1NSB2_9HYPH</name>
<dbReference type="RefSeq" id="WP_231815256.1">
    <property type="nucleotide sequence ID" value="NZ_JAJOZR010000008.1"/>
</dbReference>
<proteinExistence type="predicted"/>
<organism evidence="1 2">
    <name type="scientific">Rhizobium quercicola</name>
    <dbReference type="NCBI Taxonomy" id="2901226"/>
    <lineage>
        <taxon>Bacteria</taxon>
        <taxon>Pseudomonadati</taxon>
        <taxon>Pseudomonadota</taxon>
        <taxon>Alphaproteobacteria</taxon>
        <taxon>Hyphomicrobiales</taxon>
        <taxon>Rhizobiaceae</taxon>
        <taxon>Rhizobium/Agrobacterium group</taxon>
        <taxon>Rhizobium</taxon>
    </lineage>
</organism>
<keyword evidence="2" id="KW-1185">Reference proteome</keyword>
<gene>
    <name evidence="1" type="ORF">LRX75_13775</name>
</gene>
<accession>A0A9X1NSB2</accession>
<dbReference type="AlphaFoldDB" id="A0A9X1NSB2"/>
<comment type="caution">
    <text evidence="1">The sequence shown here is derived from an EMBL/GenBank/DDBJ whole genome shotgun (WGS) entry which is preliminary data.</text>
</comment>
<dbReference type="Proteomes" id="UP001139089">
    <property type="component" value="Unassembled WGS sequence"/>
</dbReference>
<sequence>MCGLCGAFSNADHWSQGGDVARVMPAAERMRQAAAANRVLAARGLKLSVWADRFVLRGPTGKSIVVDHLGALWPAADSLGGRFDPLDLGLMARLEAAG</sequence>
<reference evidence="1" key="1">
    <citation type="submission" date="2021-12" db="EMBL/GenBank/DDBJ databases">
        <authorList>
            <person name="Li Y."/>
        </authorList>
    </citation>
    <scope>NUCLEOTIDE SEQUENCE</scope>
    <source>
        <strain evidence="1">DKSPLA3</strain>
    </source>
</reference>
<evidence type="ECO:0000313" key="2">
    <source>
        <dbReference type="Proteomes" id="UP001139089"/>
    </source>
</evidence>
<dbReference type="EMBL" id="JAJOZR010000008">
    <property type="protein sequence ID" value="MCD7110107.1"/>
    <property type="molecule type" value="Genomic_DNA"/>
</dbReference>
<evidence type="ECO:0000313" key="1">
    <source>
        <dbReference type="EMBL" id="MCD7110107.1"/>
    </source>
</evidence>
<protein>
    <submittedName>
        <fullName evidence="1">Uncharacterized protein</fullName>
    </submittedName>
</protein>